<dbReference type="PATRIC" id="fig|29423.5.peg.1422"/>
<dbReference type="EMBL" id="LNYP01000028">
    <property type="protein sequence ID" value="KTD38415.1"/>
    <property type="molecule type" value="Genomic_DNA"/>
</dbReference>
<sequence length="165" mass="18590">MEKSFELESPNNYLIDVDYPYCLLYNPRQTMGGLVKNQQGLRSAQRFFACQIGVTVLIAVLAALVSGRMAALSAMMGGMSSALPNAYFARKLFRYQGARAARQIVNNLYKGEVLKIILSIILFALVFAFFKVVPFAFFAAYIMAQMIFWFAPLIFVNKQNRPESD</sequence>
<gene>
    <name evidence="7" type="primary">atpI</name>
    <name evidence="7" type="ORF">Loak_1360</name>
</gene>
<evidence type="ECO:0000313" key="8">
    <source>
        <dbReference type="Proteomes" id="UP000054858"/>
    </source>
</evidence>
<keyword evidence="3 6" id="KW-0812">Transmembrane</keyword>
<keyword evidence="2" id="KW-1003">Cell membrane</keyword>
<evidence type="ECO:0000313" key="7">
    <source>
        <dbReference type="EMBL" id="KTD38415.1"/>
    </source>
</evidence>
<evidence type="ECO:0000256" key="4">
    <source>
        <dbReference type="ARBA" id="ARBA00022989"/>
    </source>
</evidence>
<organism evidence="7 8">
    <name type="scientific">Legionella oakridgensis</name>
    <dbReference type="NCBI Taxonomy" id="29423"/>
    <lineage>
        <taxon>Bacteria</taxon>
        <taxon>Pseudomonadati</taxon>
        <taxon>Pseudomonadota</taxon>
        <taxon>Gammaproteobacteria</taxon>
        <taxon>Legionellales</taxon>
        <taxon>Legionellaceae</taxon>
        <taxon>Legionella</taxon>
    </lineage>
</organism>
<feature type="transmembrane region" description="Helical" evidence="6">
    <location>
        <begin position="71"/>
        <end position="93"/>
    </location>
</feature>
<dbReference type="InterPro" id="IPR005598">
    <property type="entry name" value="ATP_synth_I"/>
</dbReference>
<keyword evidence="4 6" id="KW-1133">Transmembrane helix</keyword>
<dbReference type="Proteomes" id="UP000054858">
    <property type="component" value="Unassembled WGS sequence"/>
</dbReference>
<reference evidence="7 8" key="1">
    <citation type="submission" date="2015-11" db="EMBL/GenBank/DDBJ databases">
        <title>Genomic analysis of 38 Legionella species identifies large and diverse effector repertoires.</title>
        <authorList>
            <person name="Burstein D."/>
            <person name="Amaro F."/>
            <person name="Zusman T."/>
            <person name="Lifshitz Z."/>
            <person name="Cohen O."/>
            <person name="Gilbert J.A."/>
            <person name="Pupko T."/>
            <person name="Shuman H.A."/>
            <person name="Segal G."/>
        </authorList>
    </citation>
    <scope>NUCLEOTIDE SEQUENCE [LARGE SCALE GENOMIC DNA]</scope>
    <source>
        <strain evidence="7 8">Oak Ridge-10</strain>
    </source>
</reference>
<evidence type="ECO:0000256" key="5">
    <source>
        <dbReference type="ARBA" id="ARBA00023136"/>
    </source>
</evidence>
<feature type="transmembrane region" description="Helical" evidence="6">
    <location>
        <begin position="136"/>
        <end position="156"/>
    </location>
</feature>
<name>A0A0W0X1H5_9GAMM</name>
<evidence type="ECO:0000256" key="1">
    <source>
        <dbReference type="ARBA" id="ARBA00004651"/>
    </source>
</evidence>
<keyword evidence="5 6" id="KW-0472">Membrane</keyword>
<evidence type="ECO:0000256" key="2">
    <source>
        <dbReference type="ARBA" id="ARBA00022475"/>
    </source>
</evidence>
<feature type="transmembrane region" description="Helical" evidence="6">
    <location>
        <begin position="113"/>
        <end position="130"/>
    </location>
</feature>
<evidence type="ECO:0000256" key="3">
    <source>
        <dbReference type="ARBA" id="ARBA00022692"/>
    </source>
</evidence>
<comment type="subcellular location">
    <subcellularLocation>
        <location evidence="1">Cell membrane</location>
        <topology evidence="1">Multi-pass membrane protein</topology>
    </subcellularLocation>
</comment>
<proteinExistence type="predicted"/>
<feature type="transmembrane region" description="Helical" evidence="6">
    <location>
        <begin position="47"/>
        <end position="65"/>
    </location>
</feature>
<evidence type="ECO:0000256" key="6">
    <source>
        <dbReference type="SAM" id="Phobius"/>
    </source>
</evidence>
<dbReference type="GO" id="GO:0005886">
    <property type="term" value="C:plasma membrane"/>
    <property type="evidence" value="ECO:0007669"/>
    <property type="project" value="UniProtKB-SubCell"/>
</dbReference>
<dbReference type="Pfam" id="PF03899">
    <property type="entry name" value="ATP-synt_I"/>
    <property type="match status" value="1"/>
</dbReference>
<comment type="caution">
    <text evidence="7">The sequence shown here is derived from an EMBL/GenBank/DDBJ whole genome shotgun (WGS) entry which is preliminary data.</text>
</comment>
<accession>A0A0W0X1H5</accession>
<protein>
    <submittedName>
        <fullName evidence="7">ATP synthase protein I</fullName>
    </submittedName>
</protein>
<dbReference type="AlphaFoldDB" id="A0A0W0X1H5"/>